<dbReference type="CDD" id="cd16936">
    <property type="entry name" value="HATPase_RsbW-like"/>
    <property type="match status" value="1"/>
</dbReference>
<dbReference type="Pfam" id="PF13581">
    <property type="entry name" value="HATPase_c_2"/>
    <property type="match status" value="1"/>
</dbReference>
<evidence type="ECO:0000256" key="1">
    <source>
        <dbReference type="ARBA" id="ARBA00022527"/>
    </source>
</evidence>
<dbReference type="GO" id="GO:0004674">
    <property type="term" value="F:protein serine/threonine kinase activity"/>
    <property type="evidence" value="ECO:0007669"/>
    <property type="project" value="UniProtKB-KW"/>
</dbReference>
<sequence>MPTATVAPHWTYTLQLPQGPRAPGVARHTFRHVLRVHGMPELGETAELLARELVTNAYQHSSGPYSLRMRDAGRSRVRLGVWDTDPRIPAPFRWSEQAPAELAERGRGLYLVTLYAECWGAHPMRGGLPGQGGKLLWVECAAKSDCRSGGLP</sequence>
<keyword evidence="3" id="KW-0547">Nucleotide-binding</keyword>
<evidence type="ECO:0000313" key="3">
    <source>
        <dbReference type="EMBL" id="WTW69938.1"/>
    </source>
</evidence>
<dbReference type="Gene3D" id="3.30.565.10">
    <property type="entry name" value="Histidine kinase-like ATPase, C-terminal domain"/>
    <property type="match status" value="1"/>
</dbReference>
<name>A0AAU2VRE9_9ACTN</name>
<accession>A0AAU2VRE9</accession>
<gene>
    <name evidence="3" type="ORF">OG398_17475</name>
</gene>
<feature type="domain" description="Histidine kinase/HSP90-like ATPase" evidence="2">
    <location>
        <begin position="24"/>
        <end position="113"/>
    </location>
</feature>
<dbReference type="InterPro" id="IPR003594">
    <property type="entry name" value="HATPase_dom"/>
</dbReference>
<dbReference type="PANTHER" id="PTHR35526">
    <property type="entry name" value="ANTI-SIGMA-F FACTOR RSBW-RELATED"/>
    <property type="match status" value="1"/>
</dbReference>
<keyword evidence="1" id="KW-0808">Transferase</keyword>
<dbReference type="InterPro" id="IPR036890">
    <property type="entry name" value="HATPase_C_sf"/>
</dbReference>
<reference evidence="3" key="1">
    <citation type="submission" date="2022-10" db="EMBL/GenBank/DDBJ databases">
        <title>The complete genomes of actinobacterial strains from the NBC collection.</title>
        <authorList>
            <person name="Joergensen T.S."/>
            <person name="Alvarez Arevalo M."/>
            <person name="Sterndorff E.B."/>
            <person name="Faurdal D."/>
            <person name="Vuksanovic O."/>
            <person name="Mourched A.-S."/>
            <person name="Charusanti P."/>
            <person name="Shaw S."/>
            <person name="Blin K."/>
            <person name="Weber T."/>
        </authorList>
    </citation>
    <scope>NUCLEOTIDE SEQUENCE</scope>
    <source>
        <strain evidence="3">NBC_00008</strain>
    </source>
</reference>
<protein>
    <submittedName>
        <fullName evidence="3">ATP-binding protein</fullName>
    </submittedName>
</protein>
<dbReference type="SUPFAM" id="SSF55874">
    <property type="entry name" value="ATPase domain of HSP90 chaperone/DNA topoisomerase II/histidine kinase"/>
    <property type="match status" value="1"/>
</dbReference>
<proteinExistence type="predicted"/>
<dbReference type="GO" id="GO:0005524">
    <property type="term" value="F:ATP binding"/>
    <property type="evidence" value="ECO:0007669"/>
    <property type="project" value="UniProtKB-KW"/>
</dbReference>
<dbReference type="PANTHER" id="PTHR35526:SF3">
    <property type="entry name" value="ANTI-SIGMA-F FACTOR RSBW"/>
    <property type="match status" value="1"/>
</dbReference>
<dbReference type="EMBL" id="CP108313">
    <property type="protein sequence ID" value="WTW69938.1"/>
    <property type="molecule type" value="Genomic_DNA"/>
</dbReference>
<keyword evidence="1" id="KW-0723">Serine/threonine-protein kinase</keyword>
<keyword evidence="3" id="KW-0067">ATP-binding</keyword>
<dbReference type="InterPro" id="IPR050267">
    <property type="entry name" value="Anti-sigma-factor_SerPK"/>
</dbReference>
<dbReference type="AlphaFoldDB" id="A0AAU2VRE9"/>
<keyword evidence="1" id="KW-0418">Kinase</keyword>
<organism evidence="3">
    <name type="scientific">Streptomyces sp. NBC_00008</name>
    <dbReference type="NCBI Taxonomy" id="2903610"/>
    <lineage>
        <taxon>Bacteria</taxon>
        <taxon>Bacillati</taxon>
        <taxon>Actinomycetota</taxon>
        <taxon>Actinomycetes</taxon>
        <taxon>Kitasatosporales</taxon>
        <taxon>Streptomycetaceae</taxon>
        <taxon>Streptomyces</taxon>
    </lineage>
</organism>
<evidence type="ECO:0000259" key="2">
    <source>
        <dbReference type="Pfam" id="PF13581"/>
    </source>
</evidence>